<gene>
    <name evidence="1" type="ORF">FHS76_000002</name>
</gene>
<reference evidence="1 2" key="1">
    <citation type="submission" date="2020-08" db="EMBL/GenBank/DDBJ databases">
        <title>Genomic Encyclopedia of Type Strains, Phase IV (KMG-IV): sequencing the most valuable type-strain genomes for metagenomic binning, comparative biology and taxonomic classification.</title>
        <authorList>
            <person name="Goeker M."/>
        </authorList>
    </citation>
    <scope>NUCLEOTIDE SEQUENCE [LARGE SCALE GENOMIC DNA]</scope>
    <source>
        <strain evidence="1 2">DSM 26944</strain>
    </source>
</reference>
<evidence type="ECO:0000313" key="2">
    <source>
        <dbReference type="Proteomes" id="UP000555546"/>
    </source>
</evidence>
<comment type="caution">
    <text evidence="1">The sequence shown here is derived from an EMBL/GenBank/DDBJ whole genome shotgun (WGS) entry which is preliminary data.</text>
</comment>
<dbReference type="Proteomes" id="UP000555546">
    <property type="component" value="Unassembled WGS sequence"/>
</dbReference>
<proteinExistence type="predicted"/>
<dbReference type="EMBL" id="JACIJG010000001">
    <property type="protein sequence ID" value="MBB5700164.1"/>
    <property type="molecule type" value="Genomic_DNA"/>
</dbReference>
<accession>A0A7W9AT98</accession>
<organism evidence="1 2">
    <name type="scientific">Brucella daejeonensis</name>
    <dbReference type="NCBI Taxonomy" id="659015"/>
    <lineage>
        <taxon>Bacteria</taxon>
        <taxon>Pseudomonadati</taxon>
        <taxon>Pseudomonadota</taxon>
        <taxon>Alphaproteobacteria</taxon>
        <taxon>Hyphomicrobiales</taxon>
        <taxon>Brucellaceae</taxon>
        <taxon>Brucella/Ochrobactrum group</taxon>
        <taxon>Brucella</taxon>
    </lineage>
</organism>
<name>A0A7W9AT98_9HYPH</name>
<dbReference type="RefSeq" id="WP_183646211.1">
    <property type="nucleotide sequence ID" value="NZ_JACIJG010000001.1"/>
</dbReference>
<dbReference type="AlphaFoldDB" id="A0A7W9AT98"/>
<keyword evidence="2" id="KW-1185">Reference proteome</keyword>
<protein>
    <submittedName>
        <fullName evidence="1">Uncharacterized protein</fullName>
    </submittedName>
</protein>
<evidence type="ECO:0000313" key="1">
    <source>
        <dbReference type="EMBL" id="MBB5700164.1"/>
    </source>
</evidence>
<sequence>MTLFSSKTMQAIDTLSRSVDGAYNVFLQRHEGKPPRGKCQDYEGPEIKGIKHEWVNQNGGGFTGDDFHGTVTFVLGDYHLIVSYAS</sequence>